<comment type="caution">
    <text evidence="1">The sequence shown here is derived from an EMBL/GenBank/DDBJ whole genome shotgun (WGS) entry which is preliminary data.</text>
</comment>
<protein>
    <submittedName>
        <fullName evidence="1">Uncharacterized protein</fullName>
    </submittedName>
</protein>
<proteinExistence type="predicted"/>
<name>A0A0E9N0L9_9BACT</name>
<gene>
    <name evidence="1" type="ORF">FPE01S_02_06570</name>
</gene>
<dbReference type="OrthoDB" id="1110562at2"/>
<accession>A0A0E9N0L9</accession>
<reference evidence="1 2" key="1">
    <citation type="submission" date="2015-04" db="EMBL/GenBank/DDBJ databases">
        <title>Whole genome shotgun sequence of Flavihumibacter petaseus NBRC 106054.</title>
        <authorList>
            <person name="Miyazawa S."/>
            <person name="Hosoyama A."/>
            <person name="Hashimoto M."/>
            <person name="Noguchi M."/>
            <person name="Tsuchikane K."/>
            <person name="Ohji S."/>
            <person name="Yamazoe A."/>
            <person name="Ichikawa N."/>
            <person name="Kimura A."/>
            <person name="Fujita N."/>
        </authorList>
    </citation>
    <scope>NUCLEOTIDE SEQUENCE [LARGE SCALE GENOMIC DNA]</scope>
    <source>
        <strain evidence="1 2">NBRC 106054</strain>
    </source>
</reference>
<evidence type="ECO:0000313" key="2">
    <source>
        <dbReference type="Proteomes" id="UP000033121"/>
    </source>
</evidence>
<dbReference type="EMBL" id="BBWV01000002">
    <property type="protein sequence ID" value="GAO43552.1"/>
    <property type="molecule type" value="Genomic_DNA"/>
</dbReference>
<organism evidence="1 2">
    <name type="scientific">Flavihumibacter petaseus NBRC 106054</name>
    <dbReference type="NCBI Taxonomy" id="1220578"/>
    <lineage>
        <taxon>Bacteria</taxon>
        <taxon>Pseudomonadati</taxon>
        <taxon>Bacteroidota</taxon>
        <taxon>Chitinophagia</taxon>
        <taxon>Chitinophagales</taxon>
        <taxon>Chitinophagaceae</taxon>
        <taxon>Flavihumibacter</taxon>
    </lineage>
</organism>
<dbReference type="Proteomes" id="UP000033121">
    <property type="component" value="Unassembled WGS sequence"/>
</dbReference>
<dbReference type="STRING" id="1220578.FPE01S_02_06570"/>
<keyword evidence="2" id="KW-1185">Reference proteome</keyword>
<dbReference type="AlphaFoldDB" id="A0A0E9N0L9"/>
<evidence type="ECO:0000313" key="1">
    <source>
        <dbReference type="EMBL" id="GAO43552.1"/>
    </source>
</evidence>
<sequence length="508" mass="56172">MNAAIAIALLTKLKLIFETDADGVKQDQKFLSFQNGQFMVSKEAFYFVDPEKYGIDPTEATVRKHAFAAMFNFIAEPNDLITVKPDLLQDVYSRVLKLAIPANSHRTAAEEASYQDALAFLNKEEAVDGIQVTPLARYEQYEQLYKAAVSDYKTRQLQATLAEGVGAEPVKTQWLADEPALKSMIAKAMLAWESKGNKAAVEKWLGLFNQLTGAAPVTTLNDLKTDYELFAKMHGADELAGEFTYLPTLFNPINFFEDQVPWQMLTLDKMEVASLYEKAPANLKEVFQVSDGEPEIQHIGFEYAVVTIVREWFPLKEFFQQRFWKLPDGETVISDGNGNGLVPAYPDKMIFVRNVAIQYAKPVQPSAATGNLTAQLFVKLNPQVSFQAKTKSDQLLGRRMKMATLRAGAAAPAESAAPVMPVADSAGRVLSMHLAGDKPAVARKFSASLFKAGGFRKFTDVVVKPPPPPTPPPVPGNTELKYPAMELLAFICKKMPLCPDPDTALDWT</sequence>
<dbReference type="RefSeq" id="WP_046369409.1">
    <property type="nucleotide sequence ID" value="NZ_BBWV01000002.1"/>
</dbReference>